<dbReference type="AlphaFoldDB" id="A0A316FWI1"/>
<comment type="caution">
    <text evidence="8">The sequence shown here is derived from an EMBL/GenBank/DDBJ whole genome shotgun (WGS) entry which is preliminary data.</text>
</comment>
<sequence length="287" mass="30191">MIHRETPWRDGDEDDFAAVFERHSRAVYNHAFRLTGSWSVAEDVTSATFLTAWRRRADVRLVDGSPLPWLLVTAGHHARTEQRTLTRWRHRLFRAPTDDTVADPADDVAGRLDDETRMREVLTAVRRLPRAEREAVALCLWSGLSYPEAAAILGVAESSVRSRVSRARARLSRQLDGPGPPAAPGPDGFPAAAGPGGAPAVSTSAPGNAAAGQVRSPAAVTGAPVRTSAPETGTLVRSSAAETGVSGRTSTTTAGASVRTSTAAADAPVRTSAAAAGVSGRTSEEKK</sequence>
<dbReference type="GO" id="GO:0006352">
    <property type="term" value="P:DNA-templated transcription initiation"/>
    <property type="evidence" value="ECO:0007669"/>
    <property type="project" value="InterPro"/>
</dbReference>
<dbReference type="RefSeq" id="WP_239169770.1">
    <property type="nucleotide sequence ID" value="NZ_BONA01000016.1"/>
</dbReference>
<gene>
    <name evidence="8" type="ORF">BC793_101484</name>
</gene>
<evidence type="ECO:0000256" key="2">
    <source>
        <dbReference type="ARBA" id="ARBA00023015"/>
    </source>
</evidence>
<dbReference type="InterPro" id="IPR007627">
    <property type="entry name" value="RNA_pol_sigma70_r2"/>
</dbReference>
<evidence type="ECO:0000313" key="8">
    <source>
        <dbReference type="EMBL" id="PWK52475.1"/>
    </source>
</evidence>
<evidence type="ECO:0000313" key="9">
    <source>
        <dbReference type="Proteomes" id="UP000245697"/>
    </source>
</evidence>
<keyword evidence="2" id="KW-0805">Transcription regulation</keyword>
<keyword evidence="9" id="KW-1185">Reference proteome</keyword>
<dbReference type="Pfam" id="PF08281">
    <property type="entry name" value="Sigma70_r4_2"/>
    <property type="match status" value="1"/>
</dbReference>
<evidence type="ECO:0000259" key="7">
    <source>
        <dbReference type="Pfam" id="PF08281"/>
    </source>
</evidence>
<dbReference type="GO" id="GO:0003677">
    <property type="term" value="F:DNA binding"/>
    <property type="evidence" value="ECO:0007669"/>
    <property type="project" value="InterPro"/>
</dbReference>
<dbReference type="PANTHER" id="PTHR43133">
    <property type="entry name" value="RNA POLYMERASE ECF-TYPE SIGMA FACTO"/>
    <property type="match status" value="1"/>
</dbReference>
<evidence type="ECO:0000256" key="4">
    <source>
        <dbReference type="ARBA" id="ARBA00023163"/>
    </source>
</evidence>
<keyword evidence="3" id="KW-0731">Sigma factor</keyword>
<dbReference type="NCBIfam" id="TIGR02937">
    <property type="entry name" value="sigma70-ECF"/>
    <property type="match status" value="1"/>
</dbReference>
<feature type="domain" description="RNA polymerase sigma-70 region 2" evidence="6">
    <location>
        <begin position="20"/>
        <end position="84"/>
    </location>
</feature>
<evidence type="ECO:0000259" key="6">
    <source>
        <dbReference type="Pfam" id="PF04542"/>
    </source>
</evidence>
<reference evidence="8 9" key="1">
    <citation type="submission" date="2018-05" db="EMBL/GenBank/DDBJ databases">
        <title>Genomic Encyclopedia of Archaeal and Bacterial Type Strains, Phase II (KMG-II): from individual species to whole genera.</title>
        <authorList>
            <person name="Goeker M."/>
        </authorList>
    </citation>
    <scope>NUCLEOTIDE SEQUENCE [LARGE SCALE GENOMIC DNA]</scope>
    <source>
        <strain evidence="8 9">DSM 45184</strain>
    </source>
</reference>
<name>A0A316FWI1_9ACTN</name>
<evidence type="ECO:0000256" key="1">
    <source>
        <dbReference type="ARBA" id="ARBA00010641"/>
    </source>
</evidence>
<dbReference type="Gene3D" id="1.10.10.10">
    <property type="entry name" value="Winged helix-like DNA-binding domain superfamily/Winged helix DNA-binding domain"/>
    <property type="match status" value="1"/>
</dbReference>
<evidence type="ECO:0000256" key="5">
    <source>
        <dbReference type="SAM" id="MobiDB-lite"/>
    </source>
</evidence>
<dbReference type="InterPro" id="IPR013325">
    <property type="entry name" value="RNA_pol_sigma_r2"/>
</dbReference>
<dbReference type="EMBL" id="QGGR01000001">
    <property type="protein sequence ID" value="PWK52475.1"/>
    <property type="molecule type" value="Genomic_DNA"/>
</dbReference>
<feature type="domain" description="RNA polymerase sigma factor 70 region 4 type 2" evidence="7">
    <location>
        <begin position="119"/>
        <end position="171"/>
    </location>
</feature>
<accession>A0A316FWI1</accession>
<feature type="region of interest" description="Disordered" evidence="5">
    <location>
        <begin position="169"/>
        <end position="287"/>
    </location>
</feature>
<evidence type="ECO:0000256" key="3">
    <source>
        <dbReference type="ARBA" id="ARBA00023082"/>
    </source>
</evidence>
<dbReference type="GO" id="GO:0016987">
    <property type="term" value="F:sigma factor activity"/>
    <property type="evidence" value="ECO:0007669"/>
    <property type="project" value="UniProtKB-KW"/>
</dbReference>
<dbReference type="InterPro" id="IPR039425">
    <property type="entry name" value="RNA_pol_sigma-70-like"/>
</dbReference>
<dbReference type="Proteomes" id="UP000245697">
    <property type="component" value="Unassembled WGS sequence"/>
</dbReference>
<feature type="compositionally biased region" description="Polar residues" evidence="5">
    <location>
        <begin position="229"/>
        <end position="241"/>
    </location>
</feature>
<feature type="compositionally biased region" description="Low complexity" evidence="5">
    <location>
        <begin position="243"/>
        <end position="265"/>
    </location>
</feature>
<protein>
    <submittedName>
        <fullName evidence="8">RNA polymerase sigma-70 factor (ECF subfamily)</fullName>
    </submittedName>
</protein>
<dbReference type="SUPFAM" id="SSF88946">
    <property type="entry name" value="Sigma2 domain of RNA polymerase sigma factors"/>
    <property type="match status" value="1"/>
</dbReference>
<keyword evidence="4" id="KW-0804">Transcription</keyword>
<dbReference type="Pfam" id="PF04542">
    <property type="entry name" value="Sigma70_r2"/>
    <property type="match status" value="1"/>
</dbReference>
<organism evidence="8 9">
    <name type="scientific">Actinoplanes xinjiangensis</name>
    <dbReference type="NCBI Taxonomy" id="512350"/>
    <lineage>
        <taxon>Bacteria</taxon>
        <taxon>Bacillati</taxon>
        <taxon>Actinomycetota</taxon>
        <taxon>Actinomycetes</taxon>
        <taxon>Micromonosporales</taxon>
        <taxon>Micromonosporaceae</taxon>
        <taxon>Actinoplanes</taxon>
    </lineage>
</organism>
<dbReference type="Gene3D" id="1.10.1740.10">
    <property type="match status" value="1"/>
</dbReference>
<dbReference type="InterPro" id="IPR036388">
    <property type="entry name" value="WH-like_DNA-bd_sf"/>
</dbReference>
<dbReference type="InterPro" id="IPR013249">
    <property type="entry name" value="RNA_pol_sigma70_r4_t2"/>
</dbReference>
<comment type="similarity">
    <text evidence="1">Belongs to the sigma-70 factor family. ECF subfamily.</text>
</comment>
<dbReference type="PANTHER" id="PTHR43133:SF25">
    <property type="entry name" value="RNA POLYMERASE SIGMA FACTOR RFAY-RELATED"/>
    <property type="match status" value="1"/>
</dbReference>
<dbReference type="InterPro" id="IPR013324">
    <property type="entry name" value="RNA_pol_sigma_r3/r4-like"/>
</dbReference>
<dbReference type="InterPro" id="IPR014284">
    <property type="entry name" value="RNA_pol_sigma-70_dom"/>
</dbReference>
<dbReference type="SUPFAM" id="SSF88659">
    <property type="entry name" value="Sigma3 and sigma4 domains of RNA polymerase sigma factors"/>
    <property type="match status" value="1"/>
</dbReference>
<proteinExistence type="inferred from homology"/>